<feature type="region of interest" description="Disordered" evidence="1">
    <location>
        <begin position="61"/>
        <end position="95"/>
    </location>
</feature>
<evidence type="ECO:0000313" key="3">
    <source>
        <dbReference type="Proteomes" id="UP001218218"/>
    </source>
</evidence>
<accession>A0AAD6Z7L1</accession>
<dbReference type="EMBL" id="JARIHO010000076">
    <property type="protein sequence ID" value="KAJ7310994.1"/>
    <property type="molecule type" value="Genomic_DNA"/>
</dbReference>
<reference evidence="2" key="1">
    <citation type="submission" date="2023-03" db="EMBL/GenBank/DDBJ databases">
        <title>Massive genome expansion in bonnet fungi (Mycena s.s.) driven by repeated elements and novel gene families across ecological guilds.</title>
        <authorList>
            <consortium name="Lawrence Berkeley National Laboratory"/>
            <person name="Harder C.B."/>
            <person name="Miyauchi S."/>
            <person name="Viragh M."/>
            <person name="Kuo A."/>
            <person name="Thoen E."/>
            <person name="Andreopoulos B."/>
            <person name="Lu D."/>
            <person name="Skrede I."/>
            <person name="Drula E."/>
            <person name="Henrissat B."/>
            <person name="Morin E."/>
            <person name="Kohler A."/>
            <person name="Barry K."/>
            <person name="LaButti K."/>
            <person name="Morin E."/>
            <person name="Salamov A."/>
            <person name="Lipzen A."/>
            <person name="Mereny Z."/>
            <person name="Hegedus B."/>
            <person name="Baldrian P."/>
            <person name="Stursova M."/>
            <person name="Weitz H."/>
            <person name="Taylor A."/>
            <person name="Grigoriev I.V."/>
            <person name="Nagy L.G."/>
            <person name="Martin F."/>
            <person name="Kauserud H."/>
        </authorList>
    </citation>
    <scope>NUCLEOTIDE SEQUENCE</scope>
    <source>
        <strain evidence="2">CBHHK002</strain>
    </source>
</reference>
<comment type="caution">
    <text evidence="2">The sequence shown here is derived from an EMBL/GenBank/DDBJ whole genome shotgun (WGS) entry which is preliminary data.</text>
</comment>
<keyword evidence="3" id="KW-1185">Reference proteome</keyword>
<organism evidence="2 3">
    <name type="scientific">Mycena albidolilacea</name>
    <dbReference type="NCBI Taxonomy" id="1033008"/>
    <lineage>
        <taxon>Eukaryota</taxon>
        <taxon>Fungi</taxon>
        <taxon>Dikarya</taxon>
        <taxon>Basidiomycota</taxon>
        <taxon>Agaricomycotina</taxon>
        <taxon>Agaricomycetes</taxon>
        <taxon>Agaricomycetidae</taxon>
        <taxon>Agaricales</taxon>
        <taxon>Marasmiineae</taxon>
        <taxon>Mycenaceae</taxon>
        <taxon>Mycena</taxon>
    </lineage>
</organism>
<evidence type="ECO:0000256" key="1">
    <source>
        <dbReference type="SAM" id="MobiDB-lite"/>
    </source>
</evidence>
<proteinExistence type="predicted"/>
<protein>
    <submittedName>
        <fullName evidence="2">Uncharacterized protein</fullName>
    </submittedName>
</protein>
<dbReference type="Proteomes" id="UP001218218">
    <property type="component" value="Unassembled WGS sequence"/>
</dbReference>
<evidence type="ECO:0000313" key="2">
    <source>
        <dbReference type="EMBL" id="KAJ7310994.1"/>
    </source>
</evidence>
<name>A0AAD6Z7L1_9AGAR</name>
<dbReference type="AlphaFoldDB" id="A0AAD6Z7L1"/>
<sequence length="183" mass="20142">MRRAPHAVSAYLAALSPESAAARSSPLLRFASSARVCDSVPVLAAPRLVLRHLVHRGLIQSRHTSRSHRTSSHAFSRRPALATKRSTASMGTTRHHRPYRPCTAFVLLRCISRTACGARDLDSGADAETAIVGAHHRPRAECQTGYIRCRDARAVHALQGGVHMEWTRWKEREGDVYILHAAG</sequence>
<gene>
    <name evidence="2" type="ORF">DFH08DRAFT_455428</name>
</gene>